<dbReference type="Gene3D" id="3.40.50.2020">
    <property type="match status" value="1"/>
</dbReference>
<sequence>MTSSQHASIAQAVSELTVTEADGSTWIDMSTRPDAIENIGQAVAHEVKNLGAGAVIGWLSADETVLAHIVARELGVPRAVIDVDLGLLTISPELQPNCDVLVVATSLDQYPSLQAIRTVLESNGHHVVAVVSLDAQSGLEFADA</sequence>
<dbReference type="Proteomes" id="UP000279859">
    <property type="component" value="Unassembled WGS sequence"/>
</dbReference>
<dbReference type="OrthoDB" id="5123222at2"/>
<reference evidence="1 2" key="1">
    <citation type="submission" date="2018-11" db="EMBL/GenBank/DDBJ databases">
        <title>Cryobacterium sp. nov., isolated from rhizosphere soil of lettuce.</title>
        <authorList>
            <person name="Wang Y."/>
        </authorList>
    </citation>
    <scope>NUCLEOTIDE SEQUENCE [LARGE SCALE GENOMIC DNA]</scope>
    <source>
        <strain evidence="1 2">NEAU-85</strain>
    </source>
</reference>
<dbReference type="AlphaFoldDB" id="A0A3M8KVM2"/>
<evidence type="ECO:0000313" key="2">
    <source>
        <dbReference type="Proteomes" id="UP000279859"/>
    </source>
</evidence>
<protein>
    <submittedName>
        <fullName evidence="1">Uncharacterized protein</fullName>
    </submittedName>
</protein>
<gene>
    <name evidence="1" type="ORF">EEJ31_13495</name>
</gene>
<proteinExistence type="predicted"/>
<name>A0A3M8KVM2_9MICO</name>
<comment type="caution">
    <text evidence="1">The sequence shown here is derived from an EMBL/GenBank/DDBJ whole genome shotgun (WGS) entry which is preliminary data.</text>
</comment>
<dbReference type="EMBL" id="RDSR01000029">
    <property type="protein sequence ID" value="RNE56512.1"/>
    <property type="molecule type" value="Genomic_DNA"/>
</dbReference>
<dbReference type="RefSeq" id="WP_123046804.1">
    <property type="nucleotide sequence ID" value="NZ_RDSR01000029.1"/>
</dbReference>
<evidence type="ECO:0000313" key="1">
    <source>
        <dbReference type="EMBL" id="RNE56512.1"/>
    </source>
</evidence>
<organism evidence="1 2">
    <name type="scientific">Cryobacterium tepidiphilum</name>
    <dbReference type="NCBI Taxonomy" id="2486026"/>
    <lineage>
        <taxon>Bacteria</taxon>
        <taxon>Bacillati</taxon>
        <taxon>Actinomycetota</taxon>
        <taxon>Actinomycetes</taxon>
        <taxon>Micrococcales</taxon>
        <taxon>Microbacteriaceae</taxon>
        <taxon>Cryobacterium</taxon>
    </lineage>
</organism>
<keyword evidence="2" id="KW-1185">Reference proteome</keyword>
<dbReference type="InterPro" id="IPR029057">
    <property type="entry name" value="PRTase-like"/>
</dbReference>
<accession>A0A3M8KVM2</accession>